<protein>
    <recommendedName>
        <fullName evidence="3">RNA helicase</fullName>
    </recommendedName>
</protein>
<dbReference type="EMBL" id="JBGBPQ010000006">
    <property type="protein sequence ID" value="KAL1523491.1"/>
    <property type="molecule type" value="Genomic_DNA"/>
</dbReference>
<accession>A0AB34JNT5</accession>
<evidence type="ECO:0000313" key="2">
    <source>
        <dbReference type="Proteomes" id="UP001515480"/>
    </source>
</evidence>
<name>A0AB34JNT5_PRYPA</name>
<comment type="caution">
    <text evidence="1">The sequence shown here is derived from an EMBL/GenBank/DDBJ whole genome shotgun (WGS) entry which is preliminary data.</text>
</comment>
<evidence type="ECO:0000313" key="1">
    <source>
        <dbReference type="EMBL" id="KAL1523491.1"/>
    </source>
</evidence>
<dbReference type="AlphaFoldDB" id="A0AB34JNT5"/>
<sequence length="165" mass="18033">MAKRERDPICDVCGHCHVQGVKCKICGHVGKYIVPGGPNRPNRGAIPPVPPGPLHAPNLTPPTIEGLTVVEFQQVLRTFLVEVLPNTAALGITIPAELANLDQLKVLLEALPDYHPDDEQPSYVMAIPCRPVLVALAQLFAGLPQAVQTIQCMRNVNWLRLKEYP</sequence>
<keyword evidence="2" id="KW-1185">Reference proteome</keyword>
<gene>
    <name evidence="1" type="ORF">AB1Y20_018429</name>
</gene>
<proteinExistence type="predicted"/>
<evidence type="ECO:0008006" key="3">
    <source>
        <dbReference type="Google" id="ProtNLM"/>
    </source>
</evidence>
<dbReference type="Proteomes" id="UP001515480">
    <property type="component" value="Unassembled WGS sequence"/>
</dbReference>
<reference evidence="1 2" key="1">
    <citation type="journal article" date="2024" name="Science">
        <title>Giant polyketide synthase enzymes in the biosynthesis of giant marine polyether toxins.</title>
        <authorList>
            <person name="Fallon T.R."/>
            <person name="Shende V.V."/>
            <person name="Wierzbicki I.H."/>
            <person name="Pendleton A.L."/>
            <person name="Watervoot N.F."/>
            <person name="Auber R.P."/>
            <person name="Gonzalez D.J."/>
            <person name="Wisecaver J.H."/>
            <person name="Moore B.S."/>
        </authorList>
    </citation>
    <scope>NUCLEOTIDE SEQUENCE [LARGE SCALE GENOMIC DNA]</scope>
    <source>
        <strain evidence="1 2">12B1</strain>
    </source>
</reference>
<organism evidence="1 2">
    <name type="scientific">Prymnesium parvum</name>
    <name type="common">Toxic golden alga</name>
    <dbReference type="NCBI Taxonomy" id="97485"/>
    <lineage>
        <taxon>Eukaryota</taxon>
        <taxon>Haptista</taxon>
        <taxon>Haptophyta</taxon>
        <taxon>Prymnesiophyceae</taxon>
        <taxon>Prymnesiales</taxon>
        <taxon>Prymnesiaceae</taxon>
        <taxon>Prymnesium</taxon>
    </lineage>
</organism>